<sequence>MKVLQLGKFYPVRGGVEKVMYDLMLGLSEAGVRCDMLCAATEGHPAAVIHVNSNATLFVIDTAIKLAGTMLAPGMIFKLRAIAGNYDVIHIHHPDPMATLALYLSGYKGKVILHWHSDIIKQKTLLKLYKPLQSWLIKRADKILGTTPVYVQESSFLQHVQHKIDNLPIGVNAIVAQPMEVDAIRNHYSNKIMVFSLGRLVEYKGYEFLIRAAQQLDDRFHIVIGGKGPLEDQLVQLIADLKLQEKVSMIGFVDDEMLANYFAAADIFCLSSIWKTEAFAIVQIEAMSCGKPVVSTKIPGSGVSWVNQHEISGLVVEPGDAEALALAIGRIGSDSALYQNYAEGSLQRFQDYFTRDKMIEKCLLIYKQALATNTLLAN</sequence>
<dbReference type="Gene3D" id="3.40.50.2000">
    <property type="entry name" value="Glycogen Phosphorylase B"/>
    <property type="match status" value="2"/>
</dbReference>
<comment type="caution">
    <text evidence="3">The sequence shown here is derived from an EMBL/GenBank/DDBJ whole genome shotgun (WGS) entry which is preliminary data.</text>
</comment>
<keyword evidence="4" id="KW-1185">Reference proteome</keyword>
<dbReference type="InterPro" id="IPR028098">
    <property type="entry name" value="Glyco_trans_4-like_N"/>
</dbReference>
<dbReference type="PANTHER" id="PTHR45947">
    <property type="entry name" value="SULFOQUINOVOSYL TRANSFERASE SQD2"/>
    <property type="match status" value="1"/>
</dbReference>
<feature type="domain" description="Glycosyl transferase family 1" evidence="1">
    <location>
        <begin position="184"/>
        <end position="343"/>
    </location>
</feature>
<dbReference type="Pfam" id="PF00534">
    <property type="entry name" value="Glycos_transf_1"/>
    <property type="match status" value="1"/>
</dbReference>
<dbReference type="EMBL" id="BAAAZK010000002">
    <property type="protein sequence ID" value="GAA4171595.1"/>
    <property type="molecule type" value="Genomic_DNA"/>
</dbReference>
<feature type="domain" description="Glycosyltransferase subfamily 4-like N-terminal" evidence="2">
    <location>
        <begin position="14"/>
        <end position="171"/>
    </location>
</feature>
<evidence type="ECO:0000259" key="2">
    <source>
        <dbReference type="Pfam" id="PF13439"/>
    </source>
</evidence>
<dbReference type="SUPFAM" id="SSF53756">
    <property type="entry name" value="UDP-Glycosyltransferase/glycogen phosphorylase"/>
    <property type="match status" value="1"/>
</dbReference>
<dbReference type="PANTHER" id="PTHR45947:SF3">
    <property type="entry name" value="SULFOQUINOVOSYL TRANSFERASE SQD2"/>
    <property type="match status" value="1"/>
</dbReference>
<evidence type="ECO:0000259" key="1">
    <source>
        <dbReference type="Pfam" id="PF00534"/>
    </source>
</evidence>
<dbReference type="Pfam" id="PF13439">
    <property type="entry name" value="Glyco_transf_4"/>
    <property type="match status" value="1"/>
</dbReference>
<evidence type="ECO:0000313" key="4">
    <source>
        <dbReference type="Proteomes" id="UP001500167"/>
    </source>
</evidence>
<dbReference type="InterPro" id="IPR050194">
    <property type="entry name" value="Glycosyltransferase_grp1"/>
</dbReference>
<dbReference type="InterPro" id="IPR001296">
    <property type="entry name" value="Glyco_trans_1"/>
</dbReference>
<name>A0ABP7ZVW3_9SPHI</name>
<proteinExistence type="predicted"/>
<reference evidence="4" key="1">
    <citation type="journal article" date="2019" name="Int. J. Syst. Evol. Microbiol.">
        <title>The Global Catalogue of Microorganisms (GCM) 10K type strain sequencing project: providing services to taxonomists for standard genome sequencing and annotation.</title>
        <authorList>
            <consortium name="The Broad Institute Genomics Platform"/>
            <consortium name="The Broad Institute Genome Sequencing Center for Infectious Disease"/>
            <person name="Wu L."/>
            <person name="Ma J."/>
        </authorList>
    </citation>
    <scope>NUCLEOTIDE SEQUENCE [LARGE SCALE GENOMIC DNA]</scope>
    <source>
        <strain evidence="4">JCM 16722</strain>
    </source>
</reference>
<gene>
    <name evidence="3" type="ORF">GCM10022218_11880</name>
</gene>
<dbReference type="Proteomes" id="UP001500167">
    <property type="component" value="Unassembled WGS sequence"/>
</dbReference>
<accession>A0ABP7ZVW3</accession>
<evidence type="ECO:0000313" key="3">
    <source>
        <dbReference type="EMBL" id="GAA4171595.1"/>
    </source>
</evidence>
<organism evidence="3 4">
    <name type="scientific">Sphingobacterium ginsenosidimutans</name>
    <dbReference type="NCBI Taxonomy" id="687845"/>
    <lineage>
        <taxon>Bacteria</taxon>
        <taxon>Pseudomonadati</taxon>
        <taxon>Bacteroidota</taxon>
        <taxon>Sphingobacteriia</taxon>
        <taxon>Sphingobacteriales</taxon>
        <taxon>Sphingobacteriaceae</taxon>
        <taxon>Sphingobacterium</taxon>
    </lineage>
</organism>
<protein>
    <submittedName>
        <fullName evidence="3">Glycosyltransferase family 4 protein</fullName>
    </submittedName>
</protein>
<dbReference type="RefSeq" id="WP_346084863.1">
    <property type="nucleotide sequence ID" value="NZ_BAAAZK010000002.1"/>
</dbReference>